<keyword evidence="11" id="KW-0539">Nucleus</keyword>
<dbReference type="EMBL" id="CAJPVJ010009167">
    <property type="protein sequence ID" value="CAG2172411.1"/>
    <property type="molecule type" value="Genomic_DNA"/>
</dbReference>
<accession>A0A7R9MA03</accession>
<name>A0A7R9MA03_9ACAR</name>
<dbReference type="InterPro" id="IPR011011">
    <property type="entry name" value="Znf_FYVE_PHD"/>
</dbReference>
<keyword evidence="7" id="KW-0862">Zinc</keyword>
<keyword evidence="8" id="KW-0524">Neurogenesis</keyword>
<evidence type="ECO:0000256" key="3">
    <source>
        <dbReference type="ARBA" id="ARBA00016995"/>
    </source>
</evidence>
<keyword evidence="9" id="KW-0805">Transcription regulation</keyword>
<dbReference type="GO" id="GO:0008270">
    <property type="term" value="F:zinc ion binding"/>
    <property type="evidence" value="ECO:0007669"/>
    <property type="project" value="UniProtKB-KW"/>
</dbReference>
<evidence type="ECO:0000256" key="4">
    <source>
        <dbReference type="ARBA" id="ARBA00022723"/>
    </source>
</evidence>
<keyword evidence="5" id="KW-0677">Repeat</keyword>
<dbReference type="AlphaFoldDB" id="A0A7R9MA03"/>
<comment type="subcellular location">
    <subcellularLocation>
        <location evidence="1">Nucleus</location>
    </subcellularLocation>
</comment>
<dbReference type="Proteomes" id="UP000728032">
    <property type="component" value="Unassembled WGS sequence"/>
</dbReference>
<evidence type="ECO:0000256" key="8">
    <source>
        <dbReference type="ARBA" id="ARBA00022902"/>
    </source>
</evidence>
<protein>
    <recommendedName>
        <fullName evidence="3">PHD finger protein 10</fullName>
    </recommendedName>
</protein>
<evidence type="ECO:0000256" key="10">
    <source>
        <dbReference type="ARBA" id="ARBA00023163"/>
    </source>
</evidence>
<feature type="domain" description="PHD-type" evidence="14">
    <location>
        <begin position="182"/>
        <end position="236"/>
    </location>
</feature>
<organism evidence="15">
    <name type="scientific">Oppiella nova</name>
    <dbReference type="NCBI Taxonomy" id="334625"/>
    <lineage>
        <taxon>Eukaryota</taxon>
        <taxon>Metazoa</taxon>
        <taxon>Ecdysozoa</taxon>
        <taxon>Arthropoda</taxon>
        <taxon>Chelicerata</taxon>
        <taxon>Arachnida</taxon>
        <taxon>Acari</taxon>
        <taxon>Acariformes</taxon>
        <taxon>Sarcoptiformes</taxon>
        <taxon>Oribatida</taxon>
        <taxon>Brachypylina</taxon>
        <taxon>Oppioidea</taxon>
        <taxon>Oppiidae</taxon>
        <taxon>Oppiella</taxon>
    </lineage>
</organism>
<dbReference type="InterPro" id="IPR019787">
    <property type="entry name" value="Znf_PHD-finger"/>
</dbReference>
<dbReference type="CDD" id="cd15529">
    <property type="entry name" value="PHD2_PHF10"/>
    <property type="match status" value="1"/>
</dbReference>
<dbReference type="SUPFAM" id="SSF57903">
    <property type="entry name" value="FYVE/PHD zinc finger"/>
    <property type="match status" value="2"/>
</dbReference>
<reference evidence="15" key="1">
    <citation type="submission" date="2020-11" db="EMBL/GenBank/DDBJ databases">
        <authorList>
            <person name="Tran Van P."/>
        </authorList>
    </citation>
    <scope>NUCLEOTIDE SEQUENCE</scope>
</reference>
<dbReference type="InterPro" id="IPR013083">
    <property type="entry name" value="Znf_RING/FYVE/PHD"/>
</dbReference>
<evidence type="ECO:0000259" key="14">
    <source>
        <dbReference type="PROSITE" id="PS50016"/>
    </source>
</evidence>
<feature type="compositionally biased region" description="Acidic residues" evidence="13">
    <location>
        <begin position="143"/>
        <end position="155"/>
    </location>
</feature>
<evidence type="ECO:0000256" key="6">
    <source>
        <dbReference type="ARBA" id="ARBA00022771"/>
    </source>
</evidence>
<dbReference type="EMBL" id="OC923992">
    <property type="protein sequence ID" value="CAD7655224.1"/>
    <property type="molecule type" value="Genomic_DNA"/>
</dbReference>
<feature type="region of interest" description="Disordered" evidence="13">
    <location>
        <begin position="117"/>
        <end position="171"/>
    </location>
</feature>
<dbReference type="GO" id="GO:0005634">
    <property type="term" value="C:nucleus"/>
    <property type="evidence" value="ECO:0007669"/>
    <property type="project" value="UniProtKB-SubCell"/>
</dbReference>
<evidence type="ECO:0000256" key="12">
    <source>
        <dbReference type="PROSITE-ProRule" id="PRU00146"/>
    </source>
</evidence>
<dbReference type="InterPro" id="IPR001965">
    <property type="entry name" value="Znf_PHD"/>
</dbReference>
<keyword evidence="10" id="KW-0804">Transcription</keyword>
<dbReference type="PANTHER" id="PTHR45888:SF4">
    <property type="entry name" value="PHD FINGER PROTEIN 10"/>
    <property type="match status" value="1"/>
</dbReference>
<proteinExistence type="inferred from homology"/>
<evidence type="ECO:0000256" key="2">
    <source>
        <dbReference type="ARBA" id="ARBA00006097"/>
    </source>
</evidence>
<dbReference type="Gene3D" id="3.30.40.10">
    <property type="entry name" value="Zinc/RING finger domain, C3HC4 (zinc finger)"/>
    <property type="match status" value="1"/>
</dbReference>
<feature type="domain" description="PHD-type" evidence="14">
    <location>
        <begin position="233"/>
        <end position="281"/>
    </location>
</feature>
<dbReference type="OrthoDB" id="1903104at2759"/>
<evidence type="ECO:0000256" key="7">
    <source>
        <dbReference type="ARBA" id="ARBA00022833"/>
    </source>
</evidence>
<gene>
    <name evidence="15" type="ORF">ONB1V03_LOCUS11868</name>
</gene>
<comment type="similarity">
    <text evidence="2">Belongs to the SAYP family.</text>
</comment>
<evidence type="ECO:0000256" key="11">
    <source>
        <dbReference type="ARBA" id="ARBA00023242"/>
    </source>
</evidence>
<dbReference type="GO" id="GO:0007399">
    <property type="term" value="P:nervous system development"/>
    <property type="evidence" value="ECO:0007669"/>
    <property type="project" value="UniProtKB-KW"/>
</dbReference>
<dbReference type="PROSITE" id="PS50016">
    <property type="entry name" value="ZF_PHD_2"/>
    <property type="match status" value="2"/>
</dbReference>
<dbReference type="FunFam" id="3.30.40.10:FF:000202">
    <property type="entry name" value="PHD finger protein 10 isoform X1"/>
    <property type="match status" value="1"/>
</dbReference>
<dbReference type="Pfam" id="PF00628">
    <property type="entry name" value="PHD"/>
    <property type="match status" value="2"/>
</dbReference>
<evidence type="ECO:0000313" key="15">
    <source>
        <dbReference type="EMBL" id="CAD7655224.1"/>
    </source>
</evidence>
<keyword evidence="6 12" id="KW-0863">Zinc-finger</keyword>
<evidence type="ECO:0000256" key="1">
    <source>
        <dbReference type="ARBA" id="ARBA00004123"/>
    </source>
</evidence>
<evidence type="ECO:0000313" key="16">
    <source>
        <dbReference type="Proteomes" id="UP000728032"/>
    </source>
</evidence>
<dbReference type="PANTHER" id="PTHR45888">
    <property type="entry name" value="HL01030P-RELATED"/>
    <property type="match status" value="1"/>
</dbReference>
<evidence type="ECO:0000256" key="9">
    <source>
        <dbReference type="ARBA" id="ARBA00023015"/>
    </source>
</evidence>
<evidence type="ECO:0000256" key="5">
    <source>
        <dbReference type="ARBA" id="ARBA00022737"/>
    </source>
</evidence>
<evidence type="ECO:0000256" key="13">
    <source>
        <dbReference type="SAM" id="MobiDB-lite"/>
    </source>
</evidence>
<sequence length="335" mass="37715">MADSAALKKAMKAVTEYNRQLNQERREDRRQCIDLQTYTINHPLGLGLQNKSLRRKRRRMGRYPIALFHNHYQDWYMKYSSEELKYFPLNTVLYGPISDANALPPLLQSSLDDTIASDSDVASDMGSDDESSCSCGPNATEGDANDMDDSSDSDDSPPRLERQQQPIPLTAVTPKASVVKPNAVCKVCKMSTKAGEELLHCSDCDNSGHPSCLEFTGEMIDAIRLYQWQCMDCKTCVHCGQPHDEDRMMFCDKCDRGYHTFCVGLKTIPHGRWVCLLCANCGECGAKIPAPVNQKGAHWQHEVIKILSPTGETMTRHQVLCHACYKTRKQRNSNQ</sequence>
<keyword evidence="16" id="KW-1185">Reference proteome</keyword>
<dbReference type="SMART" id="SM00249">
    <property type="entry name" value="PHD"/>
    <property type="match status" value="2"/>
</dbReference>
<keyword evidence="4" id="KW-0479">Metal-binding</keyword>